<dbReference type="InterPro" id="IPR008984">
    <property type="entry name" value="SMAD_FHA_dom_sf"/>
</dbReference>
<sequence length="288" mass="30686">MSAGCRVEVSDTASRAVCTPTGSLRYVSLFDREDVAPPEECSRCGLLVAQTSLFCPSCGQSRVNPLIKSEPEDDASEHPAGAEDRADEDPEATGPGGDVGGREAGGKKTGDKSESDTESSDGDHTSGDTLTRATQWLRRTLGRGTNAPEPEPLDPDDSPLLSEKKAHQSYPERLSQSSRVRARFVLTSHTGVTYTLGETPGGIGSGDSAPEGDRLHWIQIVAEDQSVDPVHLRFGVSDGVLWVEDANSVFGTVVVEPGRAALQCVPYERYHLVRGSEIRLGSVILVLG</sequence>
<feature type="compositionally biased region" description="Basic and acidic residues" evidence="1">
    <location>
        <begin position="100"/>
        <end position="126"/>
    </location>
</feature>
<organism evidence="2 3">
    <name type="scientific">Pontimonas salivibrio</name>
    <dbReference type="NCBI Taxonomy" id="1159327"/>
    <lineage>
        <taxon>Bacteria</taxon>
        <taxon>Bacillati</taxon>
        <taxon>Actinomycetota</taxon>
        <taxon>Actinomycetes</taxon>
        <taxon>Micrococcales</taxon>
        <taxon>Microbacteriaceae</taxon>
        <taxon>Pontimonas</taxon>
    </lineage>
</organism>
<dbReference type="Gene3D" id="2.60.200.20">
    <property type="match status" value="1"/>
</dbReference>
<dbReference type="CDD" id="cd00060">
    <property type="entry name" value="FHA"/>
    <property type="match status" value="1"/>
</dbReference>
<name>A0A2L2BRX3_9MICO</name>
<proteinExistence type="predicted"/>
<evidence type="ECO:0000256" key="1">
    <source>
        <dbReference type="SAM" id="MobiDB-lite"/>
    </source>
</evidence>
<feature type="region of interest" description="Disordered" evidence="1">
    <location>
        <begin position="66"/>
        <end position="178"/>
    </location>
</feature>
<dbReference type="EMBL" id="CP026923">
    <property type="protein sequence ID" value="AVG24362.1"/>
    <property type="molecule type" value="Genomic_DNA"/>
</dbReference>
<evidence type="ECO:0000313" key="3">
    <source>
        <dbReference type="Proteomes" id="UP000243077"/>
    </source>
</evidence>
<dbReference type="AlphaFoldDB" id="A0A2L2BRX3"/>
<dbReference type="Proteomes" id="UP000243077">
    <property type="component" value="Chromosome"/>
</dbReference>
<reference evidence="2 3" key="1">
    <citation type="submission" date="2018-02" db="EMBL/GenBank/DDBJ databases">
        <title>Complete genome of the streamlined marine actinobacterium Pontimonas salivibrio CL-TW6 adapted to coastal planktonic lifestype.</title>
        <authorList>
            <person name="Cho B.C."/>
            <person name="Hardies S.C."/>
            <person name="Jang G.I."/>
            <person name="Hwang C.Y."/>
        </authorList>
    </citation>
    <scope>NUCLEOTIDE SEQUENCE [LARGE SCALE GENOMIC DNA]</scope>
    <source>
        <strain evidence="2 3">CL-TW6</strain>
    </source>
</reference>
<protein>
    <submittedName>
        <fullName evidence="2">FHA domain-containing protein</fullName>
    </submittedName>
</protein>
<dbReference type="KEGG" id="psai:C3B54_111419"/>
<keyword evidence="3" id="KW-1185">Reference proteome</keyword>
<dbReference type="SUPFAM" id="SSF49879">
    <property type="entry name" value="SMAD/FHA domain"/>
    <property type="match status" value="1"/>
</dbReference>
<evidence type="ECO:0000313" key="2">
    <source>
        <dbReference type="EMBL" id="AVG24362.1"/>
    </source>
</evidence>
<accession>A0A2L2BRX3</accession>
<gene>
    <name evidence="2" type="ORF">C3B54_111419</name>
</gene>